<dbReference type="GeneID" id="10971230"/>
<organism evidence="1 2">
    <name type="scientific">Paramecium bursaria Chlorella virus 1</name>
    <name type="common">PBCV-1</name>
    <dbReference type="NCBI Taxonomy" id="10506"/>
    <lineage>
        <taxon>Viruses</taxon>
        <taxon>Varidnaviria</taxon>
        <taxon>Bamfordvirae</taxon>
        <taxon>Nucleocytoviricota</taxon>
        <taxon>Megaviricetes</taxon>
        <taxon>Algavirales</taxon>
        <taxon>Phycodnaviridae</taxon>
        <taxon>Chlorovirus</taxon>
        <taxon>Chlorovirus vanettense</taxon>
    </lineage>
</organism>
<dbReference type="EMBL" id="JF411744">
    <property type="protein sequence ID" value="AEI70076.1"/>
    <property type="molecule type" value="Genomic_DNA"/>
</dbReference>
<dbReference type="Proteomes" id="UP000000862">
    <property type="component" value="Segment"/>
</dbReference>
<dbReference type="KEGG" id="vg:10971230"/>
<keyword evidence="2" id="KW-1185">Reference proteome</keyword>
<reference evidence="1 2" key="3">
    <citation type="journal article" date="1996" name="Virology">
        <title>Analysis of 94 kb of the chlorella virus PBCV-1 330-kb genome: map positions 88 to 182.</title>
        <authorList>
            <person name="Lu Z."/>
            <person name="Li Y."/>
            <person name="Que Q."/>
            <person name="Kutish G.F."/>
            <person name="Rock D.L."/>
            <person name="Van Etten J.L."/>
        </authorList>
    </citation>
    <scope>NUCLEOTIDE SEQUENCE [LARGE SCALE GENOMIC DNA]</scope>
</reference>
<accession>F8TU15</accession>
<proteinExistence type="predicted"/>
<reference evidence="1 2" key="7">
    <citation type="journal article" date="2000" name="Virology">
        <title>Characterization of a beta-1,3-glucanase encoded by chlorella virus PBCV-1.</title>
        <authorList>
            <person name="Sun L."/>
            <person name="Gurnon J.R."/>
            <person name="Adams B.J."/>
            <person name="Graves M.V."/>
            <person name="Van Etten J.L."/>
        </authorList>
    </citation>
    <scope>NUCLEOTIDE SEQUENCE [LARGE SCALE GENOMIC DNA]</scope>
</reference>
<organismHost>
    <name type="scientific">Chlorella</name>
    <dbReference type="NCBI Taxonomy" id="3071"/>
</organismHost>
<evidence type="ECO:0000313" key="1">
    <source>
        <dbReference type="EMBL" id="AEI70076.1"/>
    </source>
</evidence>
<reference evidence="1 2" key="2">
    <citation type="journal article" date="1995" name="Virology">
        <title>Analysis of 43 kb of the Chlorella virus PBCV-1 330-kb genome: map positions 45 to 88.</title>
        <authorList>
            <person name="Li Y."/>
            <person name="Lu Z."/>
            <person name="Burbank D.E."/>
            <person name="Kutish G.F."/>
            <person name="Rock D.L."/>
            <person name="Van Etten J.L."/>
        </authorList>
    </citation>
    <scope>NUCLEOTIDE SEQUENCE [LARGE SCALE GENOMIC DNA]</scope>
</reference>
<reference evidence="1 2" key="5">
    <citation type="journal article" date="1997" name="Virology">
        <title>Analysis of 74 kb of DNA located at the right end of the 330-kb chlorella virus PBCV-1 genome.</title>
        <authorList>
            <person name="Li Y."/>
            <person name="Lu Z."/>
            <person name="Sun L."/>
            <person name="Ropp S."/>
            <person name="Kutish G.F."/>
            <person name="Rock D.L."/>
            <person name="Van Etten J.L."/>
        </authorList>
    </citation>
    <scope>NUCLEOTIDE SEQUENCE [LARGE SCALE GENOMIC DNA]</scope>
</reference>
<reference evidence="1 2" key="8">
    <citation type="journal article" date="2010" name="J. Virol.">
        <title>Microarray analysis of Paramecium bursaria chlorella virus 1 transcription.</title>
        <authorList>
            <person name="Yanai-Balser G.M."/>
            <person name="Duncan G.A."/>
            <person name="Eudy J.D."/>
            <person name="Wang D."/>
            <person name="Li X."/>
            <person name="Agarkova I.V."/>
            <person name="Dunigan D.D."/>
            <person name="Van Etten J.L."/>
        </authorList>
    </citation>
    <scope>NUCLEOTIDE SEQUENCE [LARGE SCALE GENOMIC DNA]</scope>
</reference>
<name>F8TU15_PBCV1</name>
<protein>
    <submittedName>
        <fullName evidence="1">Uncharacterized protein</fullName>
    </submittedName>
</protein>
<sequence length="42" mass="4922">MTHVEFISLIVLFYYDISLSLHTGKGRYDGRNHCYPLVFCVI</sequence>
<reference evidence="1 2" key="6">
    <citation type="journal article" date="1999" name="Virology">
        <title>Chlorella virus PBCV-1 encodes a functional homospermidine synthase.</title>
        <authorList>
            <person name="Kaiser A."/>
            <person name="Vollmert M."/>
            <person name="Tholl D."/>
            <person name="Graves M.V."/>
            <person name="Gurnon J.R."/>
            <person name="Xing W."/>
            <person name="Lisec A.D."/>
            <person name="Nickerson K.W."/>
            <person name="Van Etten J.L."/>
        </authorList>
    </citation>
    <scope>NUCLEOTIDE SEQUENCE [LARGE SCALE GENOMIC DNA]</scope>
</reference>
<gene>
    <name evidence="1" type="primary">a309R</name>
</gene>
<reference evidence="1 2" key="1">
    <citation type="journal article" date="1995" name="Virology">
        <title>Analysis of 45 kb of DNA located at the left end of the chlorella virus PBCV-1 genome.</title>
        <authorList>
            <person name="Lu Z."/>
            <person name="Li Y."/>
            <person name="Zhang Y."/>
            <person name="Kutish G.F."/>
            <person name="Rock D.L."/>
            <person name="Van Etten J.L."/>
        </authorList>
    </citation>
    <scope>NUCLEOTIDE SEQUENCE [LARGE SCALE GENOMIC DNA]</scope>
</reference>
<evidence type="ECO:0000313" key="2">
    <source>
        <dbReference type="Proteomes" id="UP000000862"/>
    </source>
</evidence>
<dbReference type="RefSeq" id="YP_004678931.1">
    <property type="nucleotide sequence ID" value="NC_000852.5"/>
</dbReference>
<reference evidence="1 2" key="4">
    <citation type="journal article" date="1996" name="Virology">
        <title>Analysis of 76 kb of the chlorella virus PBCV-1 330-kb genome: map positions 182 to 258.</title>
        <authorList>
            <person name="Kutish G.F."/>
            <person name="Li Y."/>
            <person name="Lu Z."/>
            <person name="Furuta M."/>
            <person name="Rock D.L."/>
            <person name="Van Etten J.L."/>
        </authorList>
    </citation>
    <scope>NUCLEOTIDE SEQUENCE [LARGE SCALE GENOMIC DNA]</scope>
</reference>